<dbReference type="InterPro" id="IPR011050">
    <property type="entry name" value="Pectin_lyase_fold/virulence"/>
</dbReference>
<evidence type="ECO:0000313" key="8">
    <source>
        <dbReference type="Proteomes" id="UP000585272"/>
    </source>
</evidence>
<feature type="compositionally biased region" description="Low complexity" evidence="4">
    <location>
        <begin position="346"/>
        <end position="360"/>
    </location>
</feature>
<name>A0A840IBQ4_9ACTN</name>
<comment type="caution">
    <text evidence="7">The sequence shown here is derived from an EMBL/GenBank/DDBJ whole genome shotgun (WGS) entry which is preliminary data.</text>
</comment>
<feature type="signal peptide" evidence="5">
    <location>
        <begin position="1"/>
        <end position="28"/>
    </location>
</feature>
<dbReference type="InterPro" id="IPR006626">
    <property type="entry name" value="PbH1"/>
</dbReference>
<dbReference type="PRINTS" id="PR01217">
    <property type="entry name" value="PRICHEXTENSN"/>
</dbReference>
<dbReference type="InterPro" id="IPR007742">
    <property type="entry name" value="NosD_dom"/>
</dbReference>
<feature type="compositionally biased region" description="Pro residues" evidence="4">
    <location>
        <begin position="361"/>
        <end position="461"/>
    </location>
</feature>
<dbReference type="PANTHER" id="PTHR40088:SF2">
    <property type="entry name" value="SECRETED SUGAR HYDROLASE"/>
    <property type="match status" value="1"/>
</dbReference>
<evidence type="ECO:0000256" key="5">
    <source>
        <dbReference type="SAM" id="SignalP"/>
    </source>
</evidence>
<feature type="region of interest" description="Disordered" evidence="4">
    <location>
        <begin position="346"/>
        <end position="535"/>
    </location>
</feature>
<evidence type="ECO:0000313" key="7">
    <source>
        <dbReference type="EMBL" id="MBB4661681.1"/>
    </source>
</evidence>
<sequence>MPASPALRLGAAALLLGAVAAAPTGAAAAAAGVPATAAGESCTRYAAPSGSDGAAGSAAAPFRTAQKLVDSLAAGQVGCLRAGTYVQDVAIARARVTLTAAAGEQATLVGRLWVKRGADGVLVTGLRLNGRNAALLPSPTVNGNDARFVGNDVTNDNSEICFLIGSSWGRAQRTVLSGNRIHHCGKLPSSNQDHGIYVAEADDTQIVDNVIYANVDRGIQLYPDAQRTVVRGNVIDGNGVGIIFSGADGAASSHTVVEQNVIANSAIRANVESWYPSGNPIGVGNVVRGNCISTASAARASVDGSGHGFTATGNTMASSLGYADRAAADFRLSPSSPCAAALAASRAPAGPGWEPPIAAATPPPTEPGPSEPAPSEPPPTEPAPTGPGPSEPPPSEPAPQEPSPTQPGPTAPAPAPTAPAPAPTAPAPAPTAPAPAPTAPAPAPAPTPPAPAPAPSAPAPAPGGGATTGGGARAPRKPSGDRQRTRSAPATRAAVRRCVRAAAKRARAGGKRARAASRRARKRCAAAAAKPARRR</sequence>
<feature type="compositionally biased region" description="Gly residues" evidence="4">
    <location>
        <begin position="462"/>
        <end position="472"/>
    </location>
</feature>
<evidence type="ECO:0000259" key="6">
    <source>
        <dbReference type="Pfam" id="PF05048"/>
    </source>
</evidence>
<dbReference type="SMART" id="SM00710">
    <property type="entry name" value="PbH1"/>
    <property type="match status" value="5"/>
</dbReference>
<feature type="chain" id="PRO_5032748386" description="Periplasmic copper-binding protein NosD beta helix domain-containing protein" evidence="5">
    <location>
        <begin position="29"/>
        <end position="535"/>
    </location>
</feature>
<reference evidence="7 8" key="1">
    <citation type="submission" date="2020-08" db="EMBL/GenBank/DDBJ databases">
        <title>Genomic Encyclopedia of Archaeal and Bacterial Type Strains, Phase II (KMG-II): from individual species to whole genera.</title>
        <authorList>
            <person name="Goeker M."/>
        </authorList>
    </citation>
    <scope>NUCLEOTIDE SEQUENCE [LARGE SCALE GENOMIC DNA]</scope>
    <source>
        <strain evidence="7 8">DSM 23288</strain>
    </source>
</reference>
<dbReference type="Gene3D" id="2.160.20.10">
    <property type="entry name" value="Single-stranded right-handed beta-helix, Pectin lyase-like"/>
    <property type="match status" value="1"/>
</dbReference>
<comment type="subcellular location">
    <subcellularLocation>
        <location evidence="1">Secreted</location>
    </subcellularLocation>
</comment>
<evidence type="ECO:0000256" key="3">
    <source>
        <dbReference type="ARBA" id="ARBA00022729"/>
    </source>
</evidence>
<feature type="compositionally biased region" description="Basic residues" evidence="4">
    <location>
        <begin position="494"/>
        <end position="524"/>
    </location>
</feature>
<dbReference type="RefSeq" id="WP_183340043.1">
    <property type="nucleotide sequence ID" value="NZ_JACHNU010000001.1"/>
</dbReference>
<evidence type="ECO:0000256" key="2">
    <source>
        <dbReference type="ARBA" id="ARBA00022525"/>
    </source>
</evidence>
<dbReference type="EMBL" id="JACHNU010000001">
    <property type="protein sequence ID" value="MBB4661681.1"/>
    <property type="molecule type" value="Genomic_DNA"/>
</dbReference>
<dbReference type="GO" id="GO:0005576">
    <property type="term" value="C:extracellular region"/>
    <property type="evidence" value="ECO:0007669"/>
    <property type="project" value="UniProtKB-SubCell"/>
</dbReference>
<feature type="compositionally biased region" description="Low complexity" evidence="4">
    <location>
        <begin position="525"/>
        <end position="535"/>
    </location>
</feature>
<gene>
    <name evidence="7" type="ORF">BDZ31_001254</name>
</gene>
<dbReference type="PANTHER" id="PTHR40088">
    <property type="entry name" value="PECTATE LYASE (EUROFUNG)"/>
    <property type="match status" value="1"/>
</dbReference>
<evidence type="ECO:0000256" key="4">
    <source>
        <dbReference type="SAM" id="MobiDB-lite"/>
    </source>
</evidence>
<proteinExistence type="predicted"/>
<keyword evidence="2" id="KW-0964">Secreted</keyword>
<dbReference type="Pfam" id="PF05048">
    <property type="entry name" value="NosD"/>
    <property type="match status" value="1"/>
</dbReference>
<keyword evidence="3 5" id="KW-0732">Signal</keyword>
<accession>A0A840IBQ4</accession>
<dbReference type="Proteomes" id="UP000585272">
    <property type="component" value="Unassembled WGS sequence"/>
</dbReference>
<dbReference type="InterPro" id="IPR052052">
    <property type="entry name" value="Polysaccharide_Lyase_9"/>
</dbReference>
<dbReference type="InterPro" id="IPR012334">
    <property type="entry name" value="Pectin_lyas_fold"/>
</dbReference>
<dbReference type="AlphaFoldDB" id="A0A840IBQ4"/>
<organism evidence="7 8">
    <name type="scientific">Conexibacter arvalis</name>
    <dbReference type="NCBI Taxonomy" id="912552"/>
    <lineage>
        <taxon>Bacteria</taxon>
        <taxon>Bacillati</taxon>
        <taxon>Actinomycetota</taxon>
        <taxon>Thermoleophilia</taxon>
        <taxon>Solirubrobacterales</taxon>
        <taxon>Conexibacteraceae</taxon>
        <taxon>Conexibacter</taxon>
    </lineage>
</organism>
<feature type="domain" description="Periplasmic copper-binding protein NosD beta helix" evidence="6">
    <location>
        <begin position="150"/>
        <end position="269"/>
    </location>
</feature>
<evidence type="ECO:0000256" key="1">
    <source>
        <dbReference type="ARBA" id="ARBA00004613"/>
    </source>
</evidence>
<protein>
    <recommendedName>
        <fullName evidence="6">Periplasmic copper-binding protein NosD beta helix domain-containing protein</fullName>
    </recommendedName>
</protein>
<keyword evidence="8" id="KW-1185">Reference proteome</keyword>
<dbReference type="SUPFAM" id="SSF51126">
    <property type="entry name" value="Pectin lyase-like"/>
    <property type="match status" value="1"/>
</dbReference>
<dbReference type="GO" id="GO:0016837">
    <property type="term" value="F:carbon-oxygen lyase activity, acting on polysaccharides"/>
    <property type="evidence" value="ECO:0007669"/>
    <property type="project" value="TreeGrafter"/>
</dbReference>